<protein>
    <submittedName>
        <fullName evidence="5">Uncharacterized protein</fullName>
    </submittedName>
</protein>
<dbReference type="EMBL" id="JAAGAX010000009">
    <property type="protein sequence ID" value="KAF2302676.1"/>
    <property type="molecule type" value="Genomic_DNA"/>
</dbReference>
<comment type="caution">
    <text evidence="5">The sequence shown here is derived from an EMBL/GenBank/DDBJ whole genome shotgun (WGS) entry which is preliminary data.</text>
</comment>
<dbReference type="SUPFAM" id="SSF51735">
    <property type="entry name" value="NAD(P)-binding Rossmann-fold domains"/>
    <property type="match status" value="1"/>
</dbReference>
<evidence type="ECO:0000313" key="5">
    <source>
        <dbReference type="EMBL" id="KAF2302676.1"/>
    </source>
</evidence>
<evidence type="ECO:0000256" key="1">
    <source>
        <dbReference type="ARBA" id="ARBA00006484"/>
    </source>
</evidence>
<evidence type="ECO:0000256" key="3">
    <source>
        <dbReference type="ARBA" id="ARBA00023002"/>
    </source>
</evidence>
<sequence>MFDDIRNITNLAPAMASKAALVSTYETLRIELGPPIGITIVNPGLIESEMTGGKFLNQQGQLAVQTSVIPLESTRECAKAIVEGACRGEKCLTEPACYRAIFFWKVLCPSLNELKTMASPDFTGITQAGLLPSNLLTSLQRMVPGLDHNLVKPLLESGSSPEKFHPLTISHTSRHVTEDQE</sequence>
<dbReference type="PANTHER" id="PTHR43391">
    <property type="entry name" value="RETINOL DEHYDROGENASE-RELATED"/>
    <property type="match status" value="1"/>
</dbReference>
<organism evidence="5 6">
    <name type="scientific">Hevea brasiliensis</name>
    <name type="common">Para rubber tree</name>
    <name type="synonym">Siphonia brasiliensis</name>
    <dbReference type="NCBI Taxonomy" id="3981"/>
    <lineage>
        <taxon>Eukaryota</taxon>
        <taxon>Viridiplantae</taxon>
        <taxon>Streptophyta</taxon>
        <taxon>Embryophyta</taxon>
        <taxon>Tracheophyta</taxon>
        <taxon>Spermatophyta</taxon>
        <taxon>Magnoliopsida</taxon>
        <taxon>eudicotyledons</taxon>
        <taxon>Gunneridae</taxon>
        <taxon>Pentapetalae</taxon>
        <taxon>rosids</taxon>
        <taxon>fabids</taxon>
        <taxon>Malpighiales</taxon>
        <taxon>Euphorbiaceae</taxon>
        <taxon>Crotonoideae</taxon>
        <taxon>Micrandreae</taxon>
        <taxon>Hevea</taxon>
    </lineage>
</organism>
<dbReference type="AlphaFoldDB" id="A0A6A6LRJ5"/>
<evidence type="ECO:0000313" key="6">
    <source>
        <dbReference type="Proteomes" id="UP000467840"/>
    </source>
</evidence>
<reference evidence="5 6" key="1">
    <citation type="journal article" date="2020" name="Mol. Plant">
        <title>The Chromosome-Based Rubber Tree Genome Provides New Insights into Spurge Genome Evolution and Rubber Biosynthesis.</title>
        <authorList>
            <person name="Liu J."/>
            <person name="Shi C."/>
            <person name="Shi C.C."/>
            <person name="Li W."/>
            <person name="Zhang Q.J."/>
            <person name="Zhang Y."/>
            <person name="Li K."/>
            <person name="Lu H.F."/>
            <person name="Shi C."/>
            <person name="Zhu S.T."/>
            <person name="Xiao Z.Y."/>
            <person name="Nan H."/>
            <person name="Yue Y."/>
            <person name="Zhu X.G."/>
            <person name="Wu Y."/>
            <person name="Hong X.N."/>
            <person name="Fan G.Y."/>
            <person name="Tong Y."/>
            <person name="Zhang D."/>
            <person name="Mao C.L."/>
            <person name="Liu Y.L."/>
            <person name="Hao S.J."/>
            <person name="Liu W.Q."/>
            <person name="Lv M.Q."/>
            <person name="Zhang H.B."/>
            <person name="Liu Y."/>
            <person name="Hu-Tang G.R."/>
            <person name="Wang J.P."/>
            <person name="Wang J.H."/>
            <person name="Sun Y.H."/>
            <person name="Ni S.B."/>
            <person name="Chen W.B."/>
            <person name="Zhang X.C."/>
            <person name="Jiao Y.N."/>
            <person name="Eichler E.E."/>
            <person name="Li G.H."/>
            <person name="Liu X."/>
            <person name="Gao L.Z."/>
        </authorList>
    </citation>
    <scope>NUCLEOTIDE SEQUENCE [LARGE SCALE GENOMIC DNA]</scope>
    <source>
        <strain evidence="6">cv. GT1</strain>
        <tissue evidence="5">Leaf</tissue>
    </source>
</reference>
<gene>
    <name evidence="5" type="ORF">GH714_000712</name>
</gene>
<name>A0A6A6LRJ5_HEVBR</name>
<dbReference type="PANTHER" id="PTHR43391:SF76">
    <property type="entry name" value="11-BETA-HYDROXYSTEROID DEHYDROGENASE-LIKE 2-RELATED"/>
    <property type="match status" value="1"/>
</dbReference>
<dbReference type="GO" id="GO:0016491">
    <property type="term" value="F:oxidoreductase activity"/>
    <property type="evidence" value="ECO:0007669"/>
    <property type="project" value="UniProtKB-KW"/>
</dbReference>
<evidence type="ECO:0000256" key="2">
    <source>
        <dbReference type="ARBA" id="ARBA00022857"/>
    </source>
</evidence>
<keyword evidence="3" id="KW-0560">Oxidoreductase</keyword>
<proteinExistence type="inferred from homology"/>
<dbReference type="GO" id="GO:0005829">
    <property type="term" value="C:cytosol"/>
    <property type="evidence" value="ECO:0007669"/>
    <property type="project" value="TreeGrafter"/>
</dbReference>
<dbReference type="InterPro" id="IPR036291">
    <property type="entry name" value="NAD(P)-bd_dom_sf"/>
</dbReference>
<evidence type="ECO:0000256" key="4">
    <source>
        <dbReference type="SAM" id="MobiDB-lite"/>
    </source>
</evidence>
<keyword evidence="2" id="KW-0521">NADP</keyword>
<feature type="region of interest" description="Disordered" evidence="4">
    <location>
        <begin position="162"/>
        <end position="181"/>
    </location>
</feature>
<dbReference type="Gene3D" id="3.40.50.720">
    <property type="entry name" value="NAD(P)-binding Rossmann-like Domain"/>
    <property type="match status" value="1"/>
</dbReference>
<comment type="similarity">
    <text evidence="1">Belongs to the short-chain dehydrogenases/reductases (SDR) family.</text>
</comment>
<keyword evidence="6" id="KW-1185">Reference proteome</keyword>
<dbReference type="Proteomes" id="UP000467840">
    <property type="component" value="Chromosome 16"/>
</dbReference>
<accession>A0A6A6LRJ5</accession>